<proteinExistence type="predicted"/>
<evidence type="ECO:0000256" key="1">
    <source>
        <dbReference type="SAM" id="Phobius"/>
    </source>
</evidence>
<sequence>MGDYLARFREHVYVVCAGAWKPPPQKRSGSSHGSVTIDSIYYYGKSLYQDVNLRSYFSSIRPPTKLALPFVSVGVLFYIFPKGHSFISFFPGDHHD</sequence>
<keyword evidence="1" id="KW-0812">Transmembrane</keyword>
<feature type="transmembrane region" description="Helical" evidence="1">
    <location>
        <begin position="64"/>
        <end position="81"/>
    </location>
</feature>
<dbReference type="Gramene" id="TraesWEE_scaffold_250609_01G000100.1">
    <property type="protein sequence ID" value="TraesWEE_scaffold_250609_01G000100.1"/>
    <property type="gene ID" value="TraesWEE_scaffold_250609_01G000100"/>
</dbReference>
<dbReference type="Gramene" id="TraesCLE_scaffold_302890_01G000100.1">
    <property type="protein sequence ID" value="TraesCLE_scaffold_302890_01G000100.1"/>
    <property type="gene ID" value="TraesCLE_scaffold_302890_01G000100"/>
</dbReference>
<dbReference type="PANTHER" id="PTHR35928">
    <property type="entry name" value="RIBOSOMAL PROTEIN S3, MITOCHONDRIAL"/>
    <property type="match status" value="1"/>
</dbReference>
<dbReference type="Gramene" id="TraesARI5A03G02780070.1">
    <property type="protein sequence ID" value="TraesARI5A03G02780070.1.CDS1"/>
    <property type="gene ID" value="TraesARI5A03G02780070"/>
</dbReference>
<dbReference type="Proteomes" id="UP000019116">
    <property type="component" value="Chromosome 5A"/>
</dbReference>
<name>A0A3B6KR04_WHEAT</name>
<dbReference type="InterPro" id="IPR044954">
    <property type="entry name" value="Ribosomal_uS3m_plant"/>
</dbReference>
<dbReference type="Gramene" id="TraesKAR5A01G0368250.1">
    <property type="protein sequence ID" value="cds.TraesKAR5A01G0368250.1"/>
    <property type="gene ID" value="TraesKAR5A01G0368250"/>
</dbReference>
<reference evidence="2" key="2">
    <citation type="submission" date="2018-10" db="UniProtKB">
        <authorList>
            <consortium name="EnsemblPlants"/>
        </authorList>
    </citation>
    <scope>IDENTIFICATION</scope>
</reference>
<dbReference type="AlphaFoldDB" id="A0A3B6KR04"/>
<dbReference type="Gramene" id="TraesSYM5A03G02767460.1">
    <property type="protein sequence ID" value="TraesSYM5A03G02767460.1.CDS1"/>
    <property type="gene ID" value="TraesSYM5A03G02767460"/>
</dbReference>
<dbReference type="Gramene" id="TraesROB_scaffold_463025_01G000100.1">
    <property type="protein sequence ID" value="TraesROB_scaffold_463025_01G000100.1"/>
    <property type="gene ID" value="TraesROB_scaffold_463025_01G000100"/>
</dbReference>
<dbReference type="Gramene" id="TraesLDM5A03G02740900.1">
    <property type="protein sequence ID" value="TraesLDM5A03G02740900.1.CDS1"/>
    <property type="gene ID" value="TraesLDM5A03G02740900"/>
</dbReference>
<keyword evidence="1" id="KW-0472">Membrane</keyword>
<dbReference type="Gramene" id="TraesCAD_scaffold_592640_01G000100.1">
    <property type="protein sequence ID" value="TraesCAD_scaffold_592640_01G000100.1"/>
    <property type="gene ID" value="TraesCAD_scaffold_592640_01G000100"/>
</dbReference>
<accession>A0A3B6KR04</accession>
<keyword evidence="1" id="KW-1133">Transmembrane helix</keyword>
<dbReference type="Gramene" id="TraesCS5A02G415800.1">
    <property type="protein sequence ID" value="TraesCS5A02G415800.1.cds1"/>
    <property type="gene ID" value="TraesCS5A02G415800"/>
</dbReference>
<dbReference type="Gramene" id="TraesLAC5A03G02692100.1">
    <property type="protein sequence ID" value="TraesLAC5A03G02692100.1.CDS1"/>
    <property type="gene ID" value="TraesLAC5A03G02692100"/>
</dbReference>
<dbReference type="Gramene" id="TraesMAC5A03G02736260.1">
    <property type="protein sequence ID" value="TraesMAC5A03G02736260.1.CDS1"/>
    <property type="gene ID" value="TraesMAC5A03G02736260"/>
</dbReference>
<evidence type="ECO:0000313" key="2">
    <source>
        <dbReference type="EnsemblPlants" id="TraesCS5A02G415800.1.cds1"/>
    </source>
</evidence>
<dbReference type="Gramene" id="TraesSTA5A03G02729110.1">
    <property type="protein sequence ID" value="TraesSTA5A03G02729110.1.CDS1"/>
    <property type="gene ID" value="TraesSTA5A03G02729110"/>
</dbReference>
<keyword evidence="3" id="KW-1185">Reference proteome</keyword>
<reference evidence="2" key="1">
    <citation type="submission" date="2018-08" db="EMBL/GenBank/DDBJ databases">
        <authorList>
            <person name="Rossello M."/>
        </authorList>
    </citation>
    <scope>NUCLEOTIDE SEQUENCE [LARGE SCALE GENOMIC DNA]</scope>
    <source>
        <strain evidence="2">cv. Chinese Spring</strain>
    </source>
</reference>
<dbReference type="OrthoDB" id="1706062at2759"/>
<dbReference type="Gramene" id="TraesJAG5A03G02739470.1">
    <property type="protein sequence ID" value="TraesJAG5A03G02739470.1.CDS1"/>
    <property type="gene ID" value="TraesJAG5A03G02739470"/>
</dbReference>
<dbReference type="OMA" id="FFPVDHY"/>
<dbReference type="EnsemblPlants" id="TraesCS5A02G415800.1">
    <property type="protein sequence ID" value="TraesCS5A02G415800.1.cds1"/>
    <property type="gene ID" value="TraesCS5A02G415800"/>
</dbReference>
<evidence type="ECO:0000313" key="3">
    <source>
        <dbReference type="Proteomes" id="UP000019116"/>
    </source>
</evidence>
<dbReference type="Gramene" id="TraesJUL5A03G02757050.1">
    <property type="protein sequence ID" value="TraesJUL5A03G02757050.1.CDS1"/>
    <property type="gene ID" value="TraesJUL5A03G02757050"/>
</dbReference>
<protein>
    <submittedName>
        <fullName evidence="2">Uncharacterized protein</fullName>
    </submittedName>
</protein>
<dbReference type="STRING" id="4565.A0A3B6KR04"/>
<organism evidence="2">
    <name type="scientific">Triticum aestivum</name>
    <name type="common">Wheat</name>
    <dbReference type="NCBI Taxonomy" id="4565"/>
    <lineage>
        <taxon>Eukaryota</taxon>
        <taxon>Viridiplantae</taxon>
        <taxon>Streptophyta</taxon>
        <taxon>Embryophyta</taxon>
        <taxon>Tracheophyta</taxon>
        <taxon>Spermatophyta</taxon>
        <taxon>Magnoliopsida</taxon>
        <taxon>Liliopsida</taxon>
        <taxon>Poales</taxon>
        <taxon>Poaceae</taxon>
        <taxon>BOP clade</taxon>
        <taxon>Pooideae</taxon>
        <taxon>Triticodae</taxon>
        <taxon>Triticeae</taxon>
        <taxon>Triticinae</taxon>
        <taxon>Triticum</taxon>
    </lineage>
</organism>
<dbReference type="PANTHER" id="PTHR35928:SF2">
    <property type="entry name" value="SMALL RIBOSOMAL SUBUNIT PROTEIN US3M"/>
    <property type="match status" value="1"/>
</dbReference>
<dbReference type="Gramene" id="TraesNOR5A03G02761570.1">
    <property type="protein sequence ID" value="TraesNOR5A03G02761570.1.CDS1"/>
    <property type="gene ID" value="TraesNOR5A03G02761570"/>
</dbReference>